<dbReference type="InterPro" id="IPR001584">
    <property type="entry name" value="Integrase_cat-core"/>
</dbReference>
<dbReference type="EMBL" id="BQNB010013929">
    <property type="protein sequence ID" value="GJT21944.1"/>
    <property type="molecule type" value="Genomic_DNA"/>
</dbReference>
<proteinExistence type="predicted"/>
<evidence type="ECO:0000313" key="3">
    <source>
        <dbReference type="EMBL" id="GJT21944.1"/>
    </source>
</evidence>
<dbReference type="InterPro" id="IPR036397">
    <property type="entry name" value="RNaseH_sf"/>
</dbReference>
<dbReference type="PANTHER" id="PTHR11439">
    <property type="entry name" value="GAG-POL-RELATED RETROTRANSPOSON"/>
    <property type="match status" value="1"/>
</dbReference>
<accession>A0ABQ5C9M4</accession>
<dbReference type="InterPro" id="IPR013103">
    <property type="entry name" value="RVT_2"/>
</dbReference>
<feature type="region of interest" description="Disordered" evidence="1">
    <location>
        <begin position="541"/>
        <end position="569"/>
    </location>
</feature>
<reference evidence="3" key="1">
    <citation type="journal article" date="2022" name="Int. J. Mol. Sci.">
        <title>Draft Genome of Tanacetum Coccineum: Genomic Comparison of Closely Related Tanacetum-Family Plants.</title>
        <authorList>
            <person name="Yamashiro T."/>
            <person name="Shiraishi A."/>
            <person name="Nakayama K."/>
            <person name="Satake H."/>
        </authorList>
    </citation>
    <scope>NUCLEOTIDE SEQUENCE</scope>
</reference>
<dbReference type="Gene3D" id="3.30.420.10">
    <property type="entry name" value="Ribonuclease H-like superfamily/Ribonuclease H"/>
    <property type="match status" value="1"/>
</dbReference>
<protein>
    <submittedName>
        <fullName evidence="3">Ribonuclease H-like domain-containing protein</fullName>
    </submittedName>
</protein>
<evidence type="ECO:0000256" key="1">
    <source>
        <dbReference type="SAM" id="MobiDB-lite"/>
    </source>
</evidence>
<feature type="domain" description="Integrase catalytic" evidence="2">
    <location>
        <begin position="565"/>
        <end position="736"/>
    </location>
</feature>
<feature type="region of interest" description="Disordered" evidence="1">
    <location>
        <begin position="802"/>
        <end position="869"/>
    </location>
</feature>
<organism evidence="3 4">
    <name type="scientific">Tanacetum coccineum</name>
    <dbReference type="NCBI Taxonomy" id="301880"/>
    <lineage>
        <taxon>Eukaryota</taxon>
        <taxon>Viridiplantae</taxon>
        <taxon>Streptophyta</taxon>
        <taxon>Embryophyta</taxon>
        <taxon>Tracheophyta</taxon>
        <taxon>Spermatophyta</taxon>
        <taxon>Magnoliopsida</taxon>
        <taxon>eudicotyledons</taxon>
        <taxon>Gunneridae</taxon>
        <taxon>Pentapetalae</taxon>
        <taxon>asterids</taxon>
        <taxon>campanulids</taxon>
        <taxon>Asterales</taxon>
        <taxon>Asteraceae</taxon>
        <taxon>Asteroideae</taxon>
        <taxon>Anthemideae</taxon>
        <taxon>Anthemidinae</taxon>
        <taxon>Tanacetum</taxon>
    </lineage>
</organism>
<sequence>MPSPSVSTFSFPSTTEPVFSVSTSEPVFESPNHSQNFQHSQTSQTTQSQQLQQYHTTTVSNNNAKFPYLKKEEYETWAMKMEKKTGRDPKGNIMILPLVSVEEHIAVQRETKARTILLQSLPEDHMADFHHLDDARDIWLAVKARFGGNDESKKMRKSMLKQEFLEFRVSESEGLHKGYDRALPPSWSQVAITLKTKGGLDYLSFDDLYNKLRTLEIDVKGGSSYDSRGTSAPTHSAFISAASTNSKMSYPEQTYSTTFTSASSSPAASSNVIENILRRKAGINRSLTTRCCQFDKKKELDKSEEPKALLSVDSMLNWSDHEGEDVENGVAQVYGMIAGAEDDAAGSATGDATGDVADDVSNAAAEFALMGISSQSASIPGFKPYKKSLQTLEQQKGWYQSNQLALEERIRILTANLENTTNMLKYTKKLNEQAKLEKLNDKVKLEESKARFVKAVGMHVVPSPITGTFMPPSNKPDLDNTQVTYGSKSNNYSETNSVSNALSLVITVTNCDFYEKQLELHNKPMWNNVANIPSFVPKATSVHAGSRNRPTFVPAGSRNKPTSVPAGRPFSAGKEWEQLLSPQQENPHKNRDLGIVDSGCSRSMTGNKEKLDDFVKIVGGKQHKASYKAITAVSTISAPLQLLHMDLFGPTSIRSIDHKYYSLVVTDDFSRTPQQNGVAERKNRTLIEAARTMLADSKLPTMFWTEVVSTACYVLNRVLVTKPHNKTPYELVSGKVPNISTQDTNIHAGTQDDSDSECDEQFRLCRELLTYQKQAYEANATAEKHLSQADLAASRNRVPAGKIDSAAGVSDGPTETSTPVFKPVHTDATSLPPGHSLGSSEHSTRYPSPSDLANSMSSSSEMEDIHHHPDTGIFSSSSYDDDFGGTVTNLAPSVVVDSVPTKRVNTIHPQSQILGDLTSPIQTRGTLKKSKFGASAFVSYVHDQQRNNHTDYLHCLFACFLSQLEPSSVAQALNDPAWVEAMQEEMQQFINQKVWQLVPLPDGKIAIGTKWILKNKRDARGIVVRNKARLVAQGHRQEEGIDYDEVFAPVARIEAIRLFLAFASYMGFMVYQMDVKSAFLYREIEEEVYVTQPKGFEYPHFPKHVYRVVKALYGLHQAPRACQDKYVQDMLKKFDIESVRPATTPFEASKPQSKDEPDDAVNVHLYRSMIGSLMYLIASRPDIQFAASACSRHQVTPLTSNLNAVKKIFKYLKGQPKLGLWYPRDSPFVLEAYSDSDYAGSHGDRKSTTGGCQFLGRRLISWQCKKQTIVATSSTEA</sequence>
<dbReference type="SUPFAM" id="SSF56672">
    <property type="entry name" value="DNA/RNA polymerases"/>
    <property type="match status" value="1"/>
</dbReference>
<reference evidence="3" key="2">
    <citation type="submission" date="2022-01" db="EMBL/GenBank/DDBJ databases">
        <authorList>
            <person name="Yamashiro T."/>
            <person name="Shiraishi A."/>
            <person name="Satake H."/>
            <person name="Nakayama K."/>
        </authorList>
    </citation>
    <scope>NUCLEOTIDE SEQUENCE</scope>
</reference>
<gene>
    <name evidence="3" type="ORF">Tco_0891881</name>
</gene>
<dbReference type="Pfam" id="PF14223">
    <property type="entry name" value="Retrotran_gag_2"/>
    <property type="match status" value="1"/>
</dbReference>
<evidence type="ECO:0000313" key="4">
    <source>
        <dbReference type="Proteomes" id="UP001151760"/>
    </source>
</evidence>
<keyword evidence="4" id="KW-1185">Reference proteome</keyword>
<dbReference type="CDD" id="cd09272">
    <property type="entry name" value="RNase_HI_RT_Ty1"/>
    <property type="match status" value="1"/>
</dbReference>
<dbReference type="SUPFAM" id="SSF53098">
    <property type="entry name" value="Ribonuclease H-like"/>
    <property type="match status" value="1"/>
</dbReference>
<dbReference type="Pfam" id="PF07727">
    <property type="entry name" value="RVT_2"/>
    <property type="match status" value="1"/>
</dbReference>
<dbReference type="Proteomes" id="UP001151760">
    <property type="component" value="Unassembled WGS sequence"/>
</dbReference>
<name>A0ABQ5C9M4_9ASTR</name>
<feature type="compositionally biased region" description="Low complexity" evidence="1">
    <location>
        <begin position="33"/>
        <end position="49"/>
    </location>
</feature>
<feature type="region of interest" description="Disordered" evidence="1">
    <location>
        <begin position="22"/>
        <end position="49"/>
    </location>
</feature>
<dbReference type="InterPro" id="IPR043502">
    <property type="entry name" value="DNA/RNA_pol_sf"/>
</dbReference>
<dbReference type="InterPro" id="IPR012337">
    <property type="entry name" value="RNaseH-like_sf"/>
</dbReference>
<feature type="compositionally biased region" description="Polar residues" evidence="1">
    <location>
        <begin position="837"/>
        <end position="860"/>
    </location>
</feature>
<dbReference type="PANTHER" id="PTHR11439:SF495">
    <property type="entry name" value="REVERSE TRANSCRIPTASE, RNA-DEPENDENT DNA POLYMERASE-RELATED"/>
    <property type="match status" value="1"/>
</dbReference>
<evidence type="ECO:0000259" key="2">
    <source>
        <dbReference type="PROSITE" id="PS50994"/>
    </source>
</evidence>
<dbReference type="PROSITE" id="PS50994">
    <property type="entry name" value="INTEGRASE"/>
    <property type="match status" value="1"/>
</dbReference>
<comment type="caution">
    <text evidence="3">The sequence shown here is derived from an EMBL/GenBank/DDBJ whole genome shotgun (WGS) entry which is preliminary data.</text>
</comment>